<keyword evidence="2" id="KW-0732">Signal</keyword>
<protein>
    <recommendedName>
        <fullName evidence="5">Tripartite tricarboxylate transporter substrate binding protein</fullName>
    </recommendedName>
</protein>
<dbReference type="PIRSF" id="PIRSF017082">
    <property type="entry name" value="YflP"/>
    <property type="match status" value="1"/>
</dbReference>
<dbReference type="EMBL" id="JAANES010000006">
    <property type="protein sequence ID" value="MBS3021664.1"/>
    <property type="molecule type" value="Genomic_DNA"/>
</dbReference>
<evidence type="ECO:0000313" key="3">
    <source>
        <dbReference type="EMBL" id="MBS3021664.1"/>
    </source>
</evidence>
<feature type="signal peptide" evidence="2">
    <location>
        <begin position="1"/>
        <end position="30"/>
    </location>
</feature>
<dbReference type="InterPro" id="IPR005064">
    <property type="entry name" value="BUG"/>
</dbReference>
<dbReference type="PANTHER" id="PTHR42928">
    <property type="entry name" value="TRICARBOXYLATE-BINDING PROTEIN"/>
    <property type="match status" value="1"/>
</dbReference>
<sequence length="331" mass="34784">MRAHMSRRLFTCCATLLTCGATGLATPALAADVWPSQPIKILVGFAAGGGNDIVARILAKELQQSLGQAVVVENKGGAGGLLANEIVAKSPKNGYTLLLGSIGSNTIAPVLAKKLSYDPRKDLEPISLVAESGNALLVNAKLPYTSVKEMIDMARKEPGTINYASSGNGSTLHLAGALLAQQAGVNLVHVPYRGNGPAIADVAAGQVHVIFSGIPPAITSAKTGKTRILAVTTKERVKSLPNVPTVAEAGLPGYAFTSWYGLFTTGGTDPAIVEKLAKEVRKIIARPDVRAQFEAQGLTPETSDPKAFKEQIDRELTRWTRDVKVLGITID</sequence>
<gene>
    <name evidence="3" type="ORF">DJFAAGMI_04438</name>
</gene>
<name>A0ABS5LYS0_9BURK</name>
<organism evidence="3 4">
    <name type="scientific">Comamonas brasiliensis</name>
    <dbReference type="NCBI Taxonomy" id="1812482"/>
    <lineage>
        <taxon>Bacteria</taxon>
        <taxon>Pseudomonadati</taxon>
        <taxon>Pseudomonadota</taxon>
        <taxon>Betaproteobacteria</taxon>
        <taxon>Burkholderiales</taxon>
        <taxon>Comamonadaceae</taxon>
        <taxon>Comamonas</taxon>
    </lineage>
</organism>
<evidence type="ECO:0000256" key="2">
    <source>
        <dbReference type="SAM" id="SignalP"/>
    </source>
</evidence>
<dbReference type="CDD" id="cd13578">
    <property type="entry name" value="PBP2_Bug27"/>
    <property type="match status" value="1"/>
</dbReference>
<evidence type="ECO:0000313" key="4">
    <source>
        <dbReference type="Proteomes" id="UP001647436"/>
    </source>
</evidence>
<dbReference type="Gene3D" id="3.40.190.150">
    <property type="entry name" value="Bordetella uptake gene, domain 1"/>
    <property type="match status" value="1"/>
</dbReference>
<evidence type="ECO:0000256" key="1">
    <source>
        <dbReference type="ARBA" id="ARBA00006987"/>
    </source>
</evidence>
<proteinExistence type="inferred from homology"/>
<dbReference type="Pfam" id="PF03401">
    <property type="entry name" value="TctC"/>
    <property type="match status" value="1"/>
</dbReference>
<dbReference type="PANTHER" id="PTHR42928:SF5">
    <property type="entry name" value="BLR1237 PROTEIN"/>
    <property type="match status" value="1"/>
</dbReference>
<comment type="similarity">
    <text evidence="1">Belongs to the UPF0065 (bug) family.</text>
</comment>
<accession>A0ABS5LYS0</accession>
<reference evidence="3 4" key="1">
    <citation type="submission" date="2020-03" db="EMBL/GenBank/DDBJ databases">
        <title>The role of nitrogen metabolism on polyethylene biodegradation.</title>
        <authorList>
            <person name="Peixoto J."/>
            <person name="Vizzotto C.S."/>
            <person name="Ramos A."/>
            <person name="Alves G."/>
            <person name="Steindorff A."/>
            <person name="Kruger R."/>
        </authorList>
    </citation>
    <scope>NUCLEOTIDE SEQUENCE [LARGE SCALE GENOMIC DNA]</scope>
    <source>
        <strain evidence="3 4">PE63</strain>
    </source>
</reference>
<feature type="chain" id="PRO_5047487673" description="Tripartite tricarboxylate transporter substrate binding protein" evidence="2">
    <location>
        <begin position="31"/>
        <end position="331"/>
    </location>
</feature>
<dbReference type="InterPro" id="IPR042100">
    <property type="entry name" value="Bug_dom1"/>
</dbReference>
<dbReference type="SUPFAM" id="SSF53850">
    <property type="entry name" value="Periplasmic binding protein-like II"/>
    <property type="match status" value="1"/>
</dbReference>
<comment type="caution">
    <text evidence="3">The sequence shown here is derived from an EMBL/GenBank/DDBJ whole genome shotgun (WGS) entry which is preliminary data.</text>
</comment>
<dbReference type="Proteomes" id="UP001647436">
    <property type="component" value="Unassembled WGS sequence"/>
</dbReference>
<evidence type="ECO:0008006" key="5">
    <source>
        <dbReference type="Google" id="ProtNLM"/>
    </source>
</evidence>
<dbReference type="Gene3D" id="3.40.190.10">
    <property type="entry name" value="Periplasmic binding protein-like II"/>
    <property type="match status" value="1"/>
</dbReference>
<keyword evidence="4" id="KW-1185">Reference proteome</keyword>